<dbReference type="PANTHER" id="PTHR43357">
    <property type="entry name" value="INNER MEMBRANE ABC TRANSPORTER PERMEASE PROTEIN YDCV"/>
    <property type="match status" value="1"/>
</dbReference>
<protein>
    <submittedName>
        <fullName evidence="10">Putative spermidine/putrescine transport system permease protein</fullName>
    </submittedName>
</protein>
<sequence length="259" mass="27940">MTKPILYATVVAIALWMIAPMLVVIVTSFTDTPSFNFPPSGYSLRWYENFFANQAWRASFINTTLVAALVTITATTIGTLAAIGLHKGRFFGKSAMTGLMLAPLIVPGILVAIGLYSVFIQLNMLGSLPGFVIAHTVVALPLVIINVMTALSTFDSRLEQAASSLGAGRWEIFRRITMPLIMPGVLAGAVFAFITSFDEIIISLFIQSPRLQTLPVRMFQSVTQDTDPTVAAVAVLMMLVSVGLAALTRLIKPRSGSKQ</sequence>
<feature type="transmembrane region" description="Helical" evidence="8">
    <location>
        <begin position="60"/>
        <end position="85"/>
    </location>
</feature>
<feature type="transmembrane region" description="Helical" evidence="8">
    <location>
        <begin position="97"/>
        <end position="119"/>
    </location>
</feature>
<proteinExistence type="inferred from homology"/>
<comment type="caution">
    <text evidence="10">The sequence shown here is derived from an EMBL/GenBank/DDBJ whole genome shotgun (WGS) entry which is preliminary data.</text>
</comment>
<keyword evidence="11" id="KW-1185">Reference proteome</keyword>
<dbReference type="CDD" id="cd06261">
    <property type="entry name" value="TM_PBP2"/>
    <property type="match status" value="1"/>
</dbReference>
<evidence type="ECO:0000256" key="8">
    <source>
        <dbReference type="RuleBase" id="RU363032"/>
    </source>
</evidence>
<name>A0A4R2C411_SHIGR</name>
<feature type="domain" description="ABC transmembrane type-1" evidence="9">
    <location>
        <begin position="60"/>
        <end position="248"/>
    </location>
</feature>
<dbReference type="InterPro" id="IPR000515">
    <property type="entry name" value="MetI-like"/>
</dbReference>
<evidence type="ECO:0000256" key="3">
    <source>
        <dbReference type="ARBA" id="ARBA00022475"/>
    </source>
</evidence>
<evidence type="ECO:0000256" key="6">
    <source>
        <dbReference type="ARBA" id="ARBA00022989"/>
    </source>
</evidence>
<keyword evidence="2 8" id="KW-0813">Transport</keyword>
<feature type="transmembrane region" description="Helical" evidence="8">
    <location>
        <begin position="131"/>
        <end position="151"/>
    </location>
</feature>
<evidence type="ECO:0000313" key="10">
    <source>
        <dbReference type="EMBL" id="TCN34342.1"/>
    </source>
</evidence>
<feature type="transmembrane region" description="Helical" evidence="8">
    <location>
        <begin position="228"/>
        <end position="251"/>
    </location>
</feature>
<dbReference type="InterPro" id="IPR035906">
    <property type="entry name" value="MetI-like_sf"/>
</dbReference>
<keyword evidence="5 8" id="KW-0812">Transmembrane</keyword>
<dbReference type="Proteomes" id="UP000295351">
    <property type="component" value="Unassembled WGS sequence"/>
</dbReference>
<dbReference type="PROSITE" id="PS50928">
    <property type="entry name" value="ABC_TM1"/>
    <property type="match status" value="1"/>
</dbReference>
<evidence type="ECO:0000256" key="5">
    <source>
        <dbReference type="ARBA" id="ARBA00022692"/>
    </source>
</evidence>
<dbReference type="EMBL" id="SLVX01000036">
    <property type="protein sequence ID" value="TCN34342.1"/>
    <property type="molecule type" value="Genomic_DNA"/>
</dbReference>
<evidence type="ECO:0000256" key="2">
    <source>
        <dbReference type="ARBA" id="ARBA00022448"/>
    </source>
</evidence>
<evidence type="ECO:0000256" key="7">
    <source>
        <dbReference type="ARBA" id="ARBA00023136"/>
    </source>
</evidence>
<dbReference type="Gene3D" id="1.10.3720.10">
    <property type="entry name" value="MetI-like"/>
    <property type="match status" value="1"/>
</dbReference>
<accession>A0A4R2C411</accession>
<comment type="subcellular location">
    <subcellularLocation>
        <location evidence="1">Cell inner membrane</location>
        <topology evidence="1">Multi-pass membrane protein</topology>
    </subcellularLocation>
    <subcellularLocation>
        <location evidence="8">Cell membrane</location>
        <topology evidence="8">Multi-pass membrane protein</topology>
    </subcellularLocation>
</comment>
<evidence type="ECO:0000256" key="4">
    <source>
        <dbReference type="ARBA" id="ARBA00022519"/>
    </source>
</evidence>
<keyword evidence="4" id="KW-0997">Cell inner membrane</keyword>
<dbReference type="SUPFAM" id="SSF161098">
    <property type="entry name" value="MetI-like"/>
    <property type="match status" value="1"/>
</dbReference>
<evidence type="ECO:0000313" key="11">
    <source>
        <dbReference type="Proteomes" id="UP000295351"/>
    </source>
</evidence>
<evidence type="ECO:0000259" key="9">
    <source>
        <dbReference type="PROSITE" id="PS50928"/>
    </source>
</evidence>
<dbReference type="AlphaFoldDB" id="A0A4R2C411"/>
<dbReference type="PANTHER" id="PTHR43357:SF4">
    <property type="entry name" value="INNER MEMBRANE ABC TRANSPORTER PERMEASE PROTEIN YDCV"/>
    <property type="match status" value="1"/>
</dbReference>
<dbReference type="GO" id="GO:0005886">
    <property type="term" value="C:plasma membrane"/>
    <property type="evidence" value="ECO:0007669"/>
    <property type="project" value="UniProtKB-SubCell"/>
</dbReference>
<dbReference type="GO" id="GO:0055085">
    <property type="term" value="P:transmembrane transport"/>
    <property type="evidence" value="ECO:0007669"/>
    <property type="project" value="InterPro"/>
</dbReference>
<keyword evidence="6 8" id="KW-1133">Transmembrane helix</keyword>
<comment type="similarity">
    <text evidence="8">Belongs to the binding-protein-dependent transport system permease family.</text>
</comment>
<feature type="transmembrane region" description="Helical" evidence="8">
    <location>
        <begin position="5"/>
        <end position="29"/>
    </location>
</feature>
<organism evidence="10 11">
    <name type="scientific">Shinella granuli</name>
    <dbReference type="NCBI Taxonomy" id="323621"/>
    <lineage>
        <taxon>Bacteria</taxon>
        <taxon>Pseudomonadati</taxon>
        <taxon>Pseudomonadota</taxon>
        <taxon>Alphaproteobacteria</taxon>
        <taxon>Hyphomicrobiales</taxon>
        <taxon>Rhizobiaceae</taxon>
        <taxon>Shinella</taxon>
    </lineage>
</organism>
<feature type="transmembrane region" description="Helical" evidence="8">
    <location>
        <begin position="184"/>
        <end position="208"/>
    </location>
</feature>
<reference evidence="10 11" key="1">
    <citation type="submission" date="2019-03" db="EMBL/GenBank/DDBJ databases">
        <title>Genomic Encyclopedia of Type Strains, Phase IV (KMG-IV): sequencing the most valuable type-strain genomes for metagenomic binning, comparative biology and taxonomic classification.</title>
        <authorList>
            <person name="Goeker M."/>
        </authorList>
    </citation>
    <scope>NUCLEOTIDE SEQUENCE [LARGE SCALE GENOMIC DNA]</scope>
    <source>
        <strain evidence="10 11">DSM 18401</strain>
    </source>
</reference>
<dbReference type="RefSeq" id="WP_133036834.1">
    <property type="nucleotide sequence ID" value="NZ_BAABEI010000008.1"/>
</dbReference>
<keyword evidence="7 8" id="KW-0472">Membrane</keyword>
<evidence type="ECO:0000256" key="1">
    <source>
        <dbReference type="ARBA" id="ARBA00004429"/>
    </source>
</evidence>
<keyword evidence="3" id="KW-1003">Cell membrane</keyword>
<dbReference type="Pfam" id="PF00528">
    <property type="entry name" value="BPD_transp_1"/>
    <property type="match status" value="1"/>
</dbReference>
<gene>
    <name evidence="10" type="ORF">EV665_1363</name>
</gene>